<accession>A0ABQ5DE87</accession>
<evidence type="ECO:0000313" key="1">
    <source>
        <dbReference type="EMBL" id="GJT37177.1"/>
    </source>
</evidence>
<comment type="caution">
    <text evidence="1">The sequence shown here is derived from an EMBL/GenBank/DDBJ whole genome shotgun (WGS) entry which is preliminary data.</text>
</comment>
<gene>
    <name evidence="1" type="ORF">Tco_0937042</name>
</gene>
<dbReference type="Proteomes" id="UP001151760">
    <property type="component" value="Unassembled WGS sequence"/>
</dbReference>
<protein>
    <submittedName>
        <fullName evidence="1">Uncharacterized protein</fullName>
    </submittedName>
</protein>
<evidence type="ECO:0000313" key="2">
    <source>
        <dbReference type="Proteomes" id="UP001151760"/>
    </source>
</evidence>
<reference evidence="1" key="1">
    <citation type="journal article" date="2022" name="Int. J. Mol. Sci.">
        <title>Draft Genome of Tanacetum Coccineum: Genomic Comparison of Closely Related Tanacetum-Family Plants.</title>
        <authorList>
            <person name="Yamashiro T."/>
            <person name="Shiraishi A."/>
            <person name="Nakayama K."/>
            <person name="Satake H."/>
        </authorList>
    </citation>
    <scope>NUCLEOTIDE SEQUENCE</scope>
</reference>
<keyword evidence="2" id="KW-1185">Reference proteome</keyword>
<organism evidence="1 2">
    <name type="scientific">Tanacetum coccineum</name>
    <dbReference type="NCBI Taxonomy" id="301880"/>
    <lineage>
        <taxon>Eukaryota</taxon>
        <taxon>Viridiplantae</taxon>
        <taxon>Streptophyta</taxon>
        <taxon>Embryophyta</taxon>
        <taxon>Tracheophyta</taxon>
        <taxon>Spermatophyta</taxon>
        <taxon>Magnoliopsida</taxon>
        <taxon>eudicotyledons</taxon>
        <taxon>Gunneridae</taxon>
        <taxon>Pentapetalae</taxon>
        <taxon>asterids</taxon>
        <taxon>campanulids</taxon>
        <taxon>Asterales</taxon>
        <taxon>Asteraceae</taxon>
        <taxon>Asteroideae</taxon>
        <taxon>Anthemideae</taxon>
        <taxon>Anthemidinae</taxon>
        <taxon>Tanacetum</taxon>
    </lineage>
</organism>
<name>A0ABQ5DE87_9ASTR</name>
<dbReference type="EMBL" id="BQNB010015202">
    <property type="protein sequence ID" value="GJT37177.1"/>
    <property type="molecule type" value="Genomic_DNA"/>
</dbReference>
<reference evidence="1" key="2">
    <citation type="submission" date="2022-01" db="EMBL/GenBank/DDBJ databases">
        <authorList>
            <person name="Yamashiro T."/>
            <person name="Shiraishi A."/>
            <person name="Satake H."/>
            <person name="Nakayama K."/>
        </authorList>
    </citation>
    <scope>NUCLEOTIDE SEQUENCE</scope>
</reference>
<proteinExistence type="predicted"/>
<sequence>MAEFPQIDSSLAVPVFKQGDDPIDVINKMISFLSTVVTSHFPSTNNQLRNSSNPRQQATIHDRRVIVQPLQGRQNSYVAAQGNGKVLNKEELEFLADPEIAEGPVT</sequence>